<protein>
    <submittedName>
        <fullName evidence="4">Uncharacterized protein</fullName>
    </submittedName>
</protein>
<dbReference type="STRING" id="31246.A0A183NFP4"/>
<keyword evidence="2" id="KW-0804">Transcription</keyword>
<sequence length="89" mass="10478">MFERSDLLDIDFVNRTQNLWAELLRRYCESNGSQTRCAHLIMILSTLRELASKITHNLNAWYKLSNTPMTNCLKEFLYSSSFNSMDDCF</sequence>
<name>A0A183NFP4_9TREM</name>
<evidence type="ECO:0000313" key="4">
    <source>
        <dbReference type="EMBL" id="VDO74144.1"/>
    </source>
</evidence>
<dbReference type="SUPFAM" id="SSF48508">
    <property type="entry name" value="Nuclear receptor ligand-binding domain"/>
    <property type="match status" value="1"/>
</dbReference>
<evidence type="ECO:0000256" key="2">
    <source>
        <dbReference type="ARBA" id="ARBA00023163"/>
    </source>
</evidence>
<dbReference type="Proteomes" id="UP000269396">
    <property type="component" value="Unassembled WGS sequence"/>
</dbReference>
<keyword evidence="1" id="KW-0805">Transcription regulation</keyword>
<gene>
    <name evidence="4" type="ORF">SMTD_LOCUS930</name>
</gene>
<dbReference type="InterPro" id="IPR035500">
    <property type="entry name" value="NHR-like_dom_sf"/>
</dbReference>
<dbReference type="AlphaFoldDB" id="A0A183NFP4"/>
<proteinExistence type="predicted"/>
<reference evidence="4 5" key="1">
    <citation type="submission" date="2018-11" db="EMBL/GenBank/DDBJ databases">
        <authorList>
            <consortium name="Pathogen Informatics"/>
        </authorList>
    </citation>
    <scope>NUCLEOTIDE SEQUENCE [LARGE SCALE GENOMIC DNA]</scope>
    <source>
        <strain>Denwood</strain>
        <strain evidence="5">Zambia</strain>
    </source>
</reference>
<organism evidence="4 5">
    <name type="scientific">Schistosoma mattheei</name>
    <dbReference type="NCBI Taxonomy" id="31246"/>
    <lineage>
        <taxon>Eukaryota</taxon>
        <taxon>Metazoa</taxon>
        <taxon>Spiralia</taxon>
        <taxon>Lophotrochozoa</taxon>
        <taxon>Platyhelminthes</taxon>
        <taxon>Trematoda</taxon>
        <taxon>Digenea</taxon>
        <taxon>Strigeidida</taxon>
        <taxon>Schistosomatoidea</taxon>
        <taxon>Schistosomatidae</taxon>
        <taxon>Schistosoma</taxon>
    </lineage>
</organism>
<keyword evidence="3" id="KW-0675">Receptor</keyword>
<evidence type="ECO:0000256" key="3">
    <source>
        <dbReference type="ARBA" id="ARBA00023170"/>
    </source>
</evidence>
<evidence type="ECO:0000256" key="1">
    <source>
        <dbReference type="ARBA" id="ARBA00023015"/>
    </source>
</evidence>
<evidence type="ECO:0000313" key="5">
    <source>
        <dbReference type="Proteomes" id="UP000269396"/>
    </source>
</evidence>
<dbReference type="EMBL" id="UZAL01000944">
    <property type="protein sequence ID" value="VDO74144.1"/>
    <property type="molecule type" value="Genomic_DNA"/>
</dbReference>
<accession>A0A183NFP4</accession>
<keyword evidence="5" id="KW-1185">Reference proteome</keyword>
<dbReference type="Gene3D" id="1.10.565.10">
    <property type="entry name" value="Retinoid X Receptor"/>
    <property type="match status" value="1"/>
</dbReference>